<keyword evidence="1" id="KW-1133">Transmembrane helix</keyword>
<evidence type="ECO:0000313" key="2">
    <source>
        <dbReference type="EMBL" id="QCD54137.1"/>
    </source>
</evidence>
<name>A0A6G5R922_9ACTN</name>
<dbReference type="AlphaFoldDB" id="A0A6G5R922"/>
<dbReference type="KEGG" id="shaw:CEB94_04055"/>
<keyword evidence="1" id="KW-0812">Transmembrane</keyword>
<feature type="transmembrane region" description="Helical" evidence="1">
    <location>
        <begin position="158"/>
        <end position="177"/>
    </location>
</feature>
<organism evidence="2 3">
    <name type="scientific">Streptomyces hawaiiensis</name>
    <dbReference type="NCBI Taxonomy" id="67305"/>
    <lineage>
        <taxon>Bacteria</taxon>
        <taxon>Bacillati</taxon>
        <taxon>Actinomycetota</taxon>
        <taxon>Actinomycetes</taxon>
        <taxon>Kitasatosporales</taxon>
        <taxon>Streptomycetaceae</taxon>
        <taxon>Streptomyces</taxon>
    </lineage>
</organism>
<protein>
    <submittedName>
        <fullName evidence="2">Uncharacterized protein</fullName>
    </submittedName>
</protein>
<dbReference type="EMBL" id="CP021978">
    <property type="protein sequence ID" value="QCD54137.1"/>
    <property type="molecule type" value="Genomic_DNA"/>
</dbReference>
<evidence type="ECO:0000313" key="3">
    <source>
        <dbReference type="Proteomes" id="UP000495940"/>
    </source>
</evidence>
<dbReference type="Proteomes" id="UP000495940">
    <property type="component" value="Chromosome"/>
</dbReference>
<gene>
    <name evidence="2" type="ORF">CEB94_04055</name>
</gene>
<feature type="transmembrane region" description="Helical" evidence="1">
    <location>
        <begin position="134"/>
        <end position="152"/>
    </location>
</feature>
<keyword evidence="1" id="KW-0472">Membrane</keyword>
<reference evidence="2 3" key="1">
    <citation type="submission" date="2017-06" db="EMBL/GenBank/DDBJ databases">
        <title>Complete Genome Sequence of Streptomyces hawaiiensis NRRL 15010 and insights into acyldepsipeptides biosynthesis.</title>
        <authorList>
            <person name="Mariita R.M."/>
            <person name="Sello J.K."/>
        </authorList>
    </citation>
    <scope>NUCLEOTIDE SEQUENCE [LARGE SCALE GENOMIC DNA]</scope>
    <source>
        <strain evidence="2 3">ATCC 12236</strain>
    </source>
</reference>
<proteinExistence type="predicted"/>
<feature type="transmembrane region" description="Helical" evidence="1">
    <location>
        <begin position="48"/>
        <end position="69"/>
    </location>
</feature>
<sequence length="210" mass="22772">MTLAVGIFDLFTYGIPGALHLSLIIYVLARLDIIDLASLASAPSALQVVGAAVASYLLGHLAYPLSALLDKVAPRWNWSVDHARLDFVARVPESRDRAFVHVDTSLLLAAVELHDKEAAGEITRLQGVALMLRNSALALMFACVVAVIELAVGPDRGLAGICAALLLANLTAAVRHGRRVRHWDRLKTLEICFWIPDIDDKFDSSQARSV</sequence>
<feature type="transmembrane region" description="Helical" evidence="1">
    <location>
        <begin position="7"/>
        <end position="28"/>
    </location>
</feature>
<accession>A0A6G5R922</accession>
<keyword evidence="3" id="KW-1185">Reference proteome</keyword>
<evidence type="ECO:0000256" key="1">
    <source>
        <dbReference type="SAM" id="Phobius"/>
    </source>
</evidence>